<dbReference type="NCBIfam" id="TIGR01735">
    <property type="entry name" value="FGAM_synt"/>
    <property type="match status" value="1"/>
</dbReference>
<evidence type="ECO:0000256" key="4">
    <source>
        <dbReference type="ARBA" id="ARBA00022490"/>
    </source>
</evidence>
<dbReference type="SMART" id="SM01211">
    <property type="entry name" value="GATase_5"/>
    <property type="match status" value="1"/>
</dbReference>
<dbReference type="Pfam" id="PF13507">
    <property type="entry name" value="GATase_5"/>
    <property type="match status" value="1"/>
</dbReference>
<dbReference type="Gene3D" id="3.30.1330.10">
    <property type="entry name" value="PurM-like, N-terminal domain"/>
    <property type="match status" value="2"/>
</dbReference>
<evidence type="ECO:0000256" key="12">
    <source>
        <dbReference type="ARBA" id="ARBA00052585"/>
    </source>
</evidence>
<evidence type="ECO:0000256" key="1">
    <source>
        <dbReference type="ARBA" id="ARBA00004496"/>
    </source>
</evidence>
<evidence type="ECO:0000313" key="21">
    <source>
        <dbReference type="Proteomes" id="UP000228987"/>
    </source>
</evidence>
<comment type="pathway">
    <text evidence="2 14">Purine metabolism; IMP biosynthesis via de novo pathway; 5-amino-1-(5-phospho-D-ribosyl)imidazole from N(2)-formyl-N(1)-(5-phospho-D-ribosyl)glycinamide: step 1/2.</text>
</comment>
<feature type="binding site" evidence="14">
    <location>
        <position position="725"/>
    </location>
    <ligand>
        <name>Mg(2+)</name>
        <dbReference type="ChEBI" id="CHEBI:18420"/>
    </ligand>
</feature>
<dbReference type="GO" id="GO:0004642">
    <property type="term" value="F:phosphoribosylformylglycinamidine synthase activity"/>
    <property type="evidence" value="ECO:0007669"/>
    <property type="project" value="UniProtKB-UniRule"/>
</dbReference>
<feature type="active site" description="Nucleophile" evidence="14">
    <location>
        <position position="1147"/>
    </location>
</feature>
<evidence type="ECO:0000256" key="5">
    <source>
        <dbReference type="ARBA" id="ARBA00022598"/>
    </source>
</evidence>
<dbReference type="InterPro" id="IPR010073">
    <property type="entry name" value="PurL_large"/>
</dbReference>
<keyword evidence="9 14" id="KW-0067">ATP-binding</keyword>
<evidence type="ECO:0000259" key="19">
    <source>
        <dbReference type="Pfam" id="PF22689"/>
    </source>
</evidence>
<feature type="domain" description="PurM-like C-terminal" evidence="16">
    <location>
        <begin position="439"/>
        <end position="595"/>
    </location>
</feature>
<organism evidence="20 21">
    <name type="scientific">SAR86 cluster bacterium</name>
    <dbReference type="NCBI Taxonomy" id="2030880"/>
    <lineage>
        <taxon>Bacteria</taxon>
        <taxon>Pseudomonadati</taxon>
        <taxon>Pseudomonadota</taxon>
        <taxon>Gammaproteobacteria</taxon>
        <taxon>SAR86 cluster</taxon>
    </lineage>
</organism>
<comment type="subunit">
    <text evidence="14">Monomer.</text>
</comment>
<protein>
    <recommendedName>
        <fullName evidence="14">Phosphoribosylformylglycinamidine synthase</fullName>
        <shortName evidence="14">FGAM synthase</shortName>
        <shortName evidence="14">FGAMS</shortName>
        <ecNumber evidence="14">6.3.5.3</ecNumber>
    </recommendedName>
    <alternativeName>
        <fullName evidence="14">Formylglycinamide ribonucleotide amidotransferase</fullName>
        <shortName evidence="14">FGAR amidotransferase</shortName>
        <shortName evidence="14">FGAR-AT</shortName>
    </alternativeName>
</protein>
<dbReference type="PANTHER" id="PTHR10099">
    <property type="entry name" value="PHOSPHORIBOSYLFORMYLGLYCINAMIDINE SYNTHASE"/>
    <property type="match status" value="1"/>
</dbReference>
<name>A0A2A5CB97_9GAMM</name>
<dbReference type="Pfam" id="PF18076">
    <property type="entry name" value="FGAR-AT_N"/>
    <property type="match status" value="1"/>
</dbReference>
<feature type="domain" description="Phosphoribosylformylglycinamidine synthase linker" evidence="17">
    <location>
        <begin position="173"/>
        <end position="221"/>
    </location>
</feature>
<evidence type="ECO:0000256" key="6">
    <source>
        <dbReference type="ARBA" id="ARBA00022723"/>
    </source>
</evidence>
<evidence type="ECO:0000313" key="20">
    <source>
        <dbReference type="EMBL" id="PCJ41129.1"/>
    </source>
</evidence>
<evidence type="ECO:0000256" key="2">
    <source>
        <dbReference type="ARBA" id="ARBA00004920"/>
    </source>
</evidence>
<dbReference type="Gene3D" id="3.40.50.880">
    <property type="match status" value="1"/>
</dbReference>
<feature type="binding site" evidence="14">
    <location>
        <position position="685"/>
    </location>
    <ligand>
        <name>ATP</name>
        <dbReference type="ChEBI" id="CHEBI:30616"/>
    </ligand>
</feature>
<evidence type="ECO:0000259" key="16">
    <source>
        <dbReference type="Pfam" id="PF02769"/>
    </source>
</evidence>
<dbReference type="FunFam" id="3.30.1330.10:FF:000002">
    <property type="entry name" value="Phosphoribosylformylglycinamidine synthase"/>
    <property type="match status" value="1"/>
</dbReference>
<comment type="caution">
    <text evidence="20">The sequence shown here is derived from an EMBL/GenBank/DDBJ whole genome shotgun (WGS) entry which is preliminary data.</text>
</comment>
<dbReference type="CDD" id="cd02204">
    <property type="entry name" value="PurL_repeat2"/>
    <property type="match status" value="1"/>
</dbReference>
<dbReference type="EC" id="6.3.5.3" evidence="14"/>
<keyword evidence="4 14" id="KW-0963">Cytoplasm</keyword>
<dbReference type="SUPFAM" id="SSF56042">
    <property type="entry name" value="PurM C-terminal domain-like"/>
    <property type="match status" value="2"/>
</dbReference>
<dbReference type="HAMAP" id="MF_00419">
    <property type="entry name" value="PurL_1"/>
    <property type="match status" value="1"/>
</dbReference>
<evidence type="ECO:0000256" key="14">
    <source>
        <dbReference type="HAMAP-Rule" id="MF_00419"/>
    </source>
</evidence>
<dbReference type="GO" id="GO:0006189">
    <property type="term" value="P:'de novo' IMP biosynthetic process"/>
    <property type="evidence" value="ECO:0007669"/>
    <property type="project" value="UniProtKB-UniRule"/>
</dbReference>
<dbReference type="FunFam" id="1.10.8.750:FF:000002">
    <property type="entry name" value="Phosphoribosylformylglycinamidine synthase"/>
    <property type="match status" value="1"/>
</dbReference>
<dbReference type="GO" id="GO:0046872">
    <property type="term" value="F:metal ion binding"/>
    <property type="evidence" value="ECO:0007669"/>
    <property type="project" value="UniProtKB-KW"/>
</dbReference>
<dbReference type="CDD" id="cd02203">
    <property type="entry name" value="PurL_repeat1"/>
    <property type="match status" value="1"/>
</dbReference>
<evidence type="ECO:0000256" key="13">
    <source>
        <dbReference type="ARBA" id="ARBA00057317"/>
    </source>
</evidence>
<dbReference type="NCBIfam" id="NF003672">
    <property type="entry name" value="PRK05297.1"/>
    <property type="match status" value="1"/>
</dbReference>
<keyword evidence="10 14" id="KW-0460">Magnesium</keyword>
<keyword evidence="6 14" id="KW-0479">Metal-binding</keyword>
<keyword evidence="11 14" id="KW-0315">Glutamine amidotransferase</keyword>
<dbReference type="Gene3D" id="3.90.650.10">
    <property type="entry name" value="PurM-like C-terminal domain"/>
    <property type="match status" value="2"/>
</dbReference>
<dbReference type="InterPro" id="IPR036676">
    <property type="entry name" value="PurM-like_C_sf"/>
</dbReference>
<dbReference type="SUPFAM" id="SSF82697">
    <property type="entry name" value="PurS-like"/>
    <property type="match status" value="1"/>
</dbReference>
<reference evidence="21" key="1">
    <citation type="submission" date="2017-08" db="EMBL/GenBank/DDBJ databases">
        <title>A dynamic microbial community with high functional redundancy inhabits the cold, oxic subseafloor aquifer.</title>
        <authorList>
            <person name="Tully B.J."/>
            <person name="Wheat C.G."/>
            <person name="Glazer B.T."/>
            <person name="Huber J.A."/>
        </authorList>
    </citation>
    <scope>NUCLEOTIDE SEQUENCE [LARGE SCALE GENOMIC DNA]</scope>
</reference>
<dbReference type="InterPro" id="IPR010918">
    <property type="entry name" value="PurM-like_C_dom"/>
</dbReference>
<dbReference type="InterPro" id="IPR036604">
    <property type="entry name" value="PurS-like_sf"/>
</dbReference>
<dbReference type="Gene3D" id="1.10.8.750">
    <property type="entry name" value="Phosphoribosylformylglycinamidine synthase, linker domain"/>
    <property type="match status" value="1"/>
</dbReference>
<dbReference type="FunFam" id="3.90.650.10:FF:000002">
    <property type="entry name" value="Phosphoribosylformylglycinamidine synthase"/>
    <property type="match status" value="1"/>
</dbReference>
<proteinExistence type="inferred from homology"/>
<comment type="similarity">
    <text evidence="3 14">In the N-terminal section; belongs to the FGAMS family.</text>
</comment>
<feature type="binding site" evidence="14">
    <location>
        <position position="729"/>
    </location>
    <ligand>
        <name>Mg(2+)</name>
        <dbReference type="ChEBI" id="CHEBI:18420"/>
    </ligand>
</feature>
<feature type="binding site" evidence="14">
    <location>
        <position position="686"/>
    </location>
    <ligand>
        <name>Mg(2+)</name>
        <dbReference type="ChEBI" id="CHEBI:18420"/>
    </ligand>
</feature>
<dbReference type="Pfam" id="PF22689">
    <property type="entry name" value="FGAR-AT_PurM_N-like"/>
    <property type="match status" value="1"/>
</dbReference>
<feature type="binding site" evidence="14">
    <location>
        <position position="894"/>
    </location>
    <ligand>
        <name>Mg(2+)</name>
        <dbReference type="ChEBI" id="CHEBI:18420"/>
    </ligand>
</feature>
<dbReference type="PROSITE" id="PS51273">
    <property type="entry name" value="GATASE_TYPE_1"/>
    <property type="match status" value="1"/>
</dbReference>
<dbReference type="SUPFAM" id="SSF52317">
    <property type="entry name" value="Class I glutamine amidotransferase-like"/>
    <property type="match status" value="1"/>
</dbReference>
<dbReference type="SUPFAM" id="SSF55326">
    <property type="entry name" value="PurM N-terminal domain-like"/>
    <property type="match status" value="2"/>
</dbReference>
<sequence length="1307" mass="142777">MLSLHGAPAHSRLTTQKLLSNIQQELPAVSALESRFIHFADIQADLNKDELTLLNKLLKYGPKAADEAEQTKLNAHSYLVIPRLGTISPWSSKATDIALNCGLSKVKRLERGVLFTLQSPESINEDILLPYLHDRMTQLVVSDTGDAEKLFESAEPNPMQSVDVLGGGKQALIEANQNMGLALADDEIDYLVDSFTDLGRNPNDIELMMFAQANSEHCRHKIFNASWTLDGEEQDKSLFAMIRNTYECNSEGVLSAYKDNASVMAGMEAGRFFPDPESRTYQYHQEPIHILTKVETHNHPTAIAPFPGASTGSGGEIRDEGATGTGSKPKAGLSGFSVSNLKIPGQIQPWEKDNGKPAHIASALDIMLEGPIGGAAFNNEYGRPNLCGYFRTFEQLMPASDLPNLKGQDDIRGYHKPIMLAGGLGNIRAQHVQKKEIPVGAKLIVLGGPAMLIGLGGGAASSMASGTSSEDLDFASVQRDNAEMERRCQEVIDQCWAQGETNPIKFIHDVGAGGLSNALPELVKDGERGGVFNLRKIPNAEAQMSPMEIWCNEAQERYVMAVAEDDLERFEAICVRERCPFAVVGAATEELHLSLEDTHFANQPIDLPMSVLFGKAPKMHRDVKSVETTFTAFDATDISLEDAAERVLQLPTVASKSFLITIGDRSITGMVAREQMVGPWQVPVADAAVTAQSFDSNYGEAMAIGERTPTALINAPASGRMAVAEAITNIACARIDKISDIKMSANWMAAAGFPGEDAKLYETVKAVGMELCPELGITIPVGKDSMSMRTVWQDEKSKQDKSVTAPLSLIISAFAPVQNIRQTLTPQLRLEQDSRLLLLDLGLGSNRLGGSALAQVYNQLGDTVPDVHSAADLKAFFGFIQDAMQQDLLLAYHDRSDGGVFVTLVEMAFAGHCGLSIHLGEISSKDNLLDSLFNEELGAVIQVAVDKLPLLNELAEGYGLADICFDLGEPVSGDDIHFFYEGEDVLSGTRTHYQNLWAKTSYEMQNLRDNSECAKQEYERIQDKHDKGLFVDLSFDINEDIAAPYINNQSKPRIAILREQGVNGQLEMAAVFDRAGFDTIDVHMSDIISGEVSLEQFNALVACGGFSYGDVLGAGEGWAKSVLFNDKARKQFEAFFLRETTLALGVCNGCQMMSNLHELIPGTSHWPHFVRNASEQFEGRTSLVKIQDSPSILLQGMAGSVFPIAVAHGEGRAEFSSKGAEQAAVNSQYLAMQYVDNKGKVTEKYPSNPNGSPNGIAGLCNEDGRFTIMMPHPERVFRAVTNSWRPDDWQEYSPTMRMFRNARHWLG</sequence>
<dbReference type="EMBL" id="NVWI01000006">
    <property type="protein sequence ID" value="PCJ41129.1"/>
    <property type="molecule type" value="Genomic_DNA"/>
</dbReference>
<dbReference type="PANTHER" id="PTHR10099:SF1">
    <property type="entry name" value="PHOSPHORIBOSYLFORMYLGLYCINAMIDINE SYNTHASE"/>
    <property type="match status" value="1"/>
</dbReference>
<dbReference type="Proteomes" id="UP000228987">
    <property type="component" value="Unassembled WGS sequence"/>
</dbReference>
<evidence type="ECO:0000256" key="8">
    <source>
        <dbReference type="ARBA" id="ARBA00022755"/>
    </source>
</evidence>
<keyword evidence="8 14" id="KW-0658">Purine biosynthesis</keyword>
<comment type="function">
    <text evidence="13 14">Phosphoribosylformylglycinamidine synthase involved in the purines biosynthetic pathway. Catalyzes the ATP-dependent conversion of formylglycinamide ribonucleotide (FGAR) and glutamine to yield formylglycinamidine ribonucleotide (FGAM) and glutamate.</text>
</comment>
<evidence type="ECO:0000259" key="18">
    <source>
        <dbReference type="Pfam" id="PF18076"/>
    </source>
</evidence>
<dbReference type="GO" id="GO:0005737">
    <property type="term" value="C:cytoplasm"/>
    <property type="evidence" value="ECO:0007669"/>
    <property type="project" value="UniProtKB-SubCell"/>
</dbReference>
<dbReference type="Pfam" id="PF18072">
    <property type="entry name" value="FGAR-AT_linker"/>
    <property type="match status" value="1"/>
</dbReference>
<feature type="active site" evidence="14">
    <location>
        <position position="1274"/>
    </location>
</feature>
<feature type="binding site" evidence="14">
    <location>
        <begin position="308"/>
        <end position="319"/>
    </location>
    <ligand>
        <name>ATP</name>
        <dbReference type="ChEBI" id="CHEBI:30616"/>
    </ligand>
</feature>
<dbReference type="GO" id="GO:0005524">
    <property type="term" value="F:ATP binding"/>
    <property type="evidence" value="ECO:0007669"/>
    <property type="project" value="UniProtKB-UniRule"/>
</dbReference>
<dbReference type="InterPro" id="IPR055181">
    <property type="entry name" value="FGAR-AT_PurM_N-like"/>
</dbReference>
<feature type="domain" description="PurM-like C-terminal" evidence="16">
    <location>
        <begin position="841"/>
        <end position="976"/>
    </location>
</feature>
<feature type="domain" description="FGAR-AT PurM N-terminal-like" evidence="19">
    <location>
        <begin position="655"/>
        <end position="816"/>
    </location>
</feature>
<evidence type="ECO:0000256" key="11">
    <source>
        <dbReference type="ARBA" id="ARBA00022962"/>
    </source>
</evidence>
<dbReference type="InterPro" id="IPR041609">
    <property type="entry name" value="PurL_linker"/>
</dbReference>
<dbReference type="InterPro" id="IPR036921">
    <property type="entry name" value="PurM-like_N_sf"/>
</dbReference>
<feature type="region of interest" description="Disordered" evidence="15">
    <location>
        <begin position="306"/>
        <end position="333"/>
    </location>
</feature>
<feature type="domain" description="Phosphoribosylformylglycinamidine synthase N-terminal" evidence="18">
    <location>
        <begin position="35"/>
        <end position="151"/>
    </location>
</feature>
<dbReference type="InterPro" id="IPR040707">
    <property type="entry name" value="FGAR-AT_N"/>
</dbReference>
<comment type="catalytic activity">
    <reaction evidence="12 14">
        <text>N(2)-formyl-N(1)-(5-phospho-beta-D-ribosyl)glycinamide + L-glutamine + ATP + H2O = 2-formamido-N(1)-(5-O-phospho-beta-D-ribosyl)acetamidine + L-glutamate + ADP + phosphate + H(+)</text>
        <dbReference type="Rhea" id="RHEA:17129"/>
        <dbReference type="ChEBI" id="CHEBI:15377"/>
        <dbReference type="ChEBI" id="CHEBI:15378"/>
        <dbReference type="ChEBI" id="CHEBI:29985"/>
        <dbReference type="ChEBI" id="CHEBI:30616"/>
        <dbReference type="ChEBI" id="CHEBI:43474"/>
        <dbReference type="ChEBI" id="CHEBI:58359"/>
        <dbReference type="ChEBI" id="CHEBI:147286"/>
        <dbReference type="ChEBI" id="CHEBI:147287"/>
        <dbReference type="ChEBI" id="CHEBI:456216"/>
        <dbReference type="EC" id="6.3.5.3"/>
    </reaction>
</comment>
<comment type="subcellular location">
    <subcellularLocation>
        <location evidence="1 14">Cytoplasm</location>
    </subcellularLocation>
</comment>
<dbReference type="FunFam" id="3.30.1330.10:FF:000005">
    <property type="entry name" value="Phosphoribosylformylglycinamidine synthase"/>
    <property type="match status" value="1"/>
</dbReference>
<dbReference type="FunFam" id="3.40.50.880:FF:000008">
    <property type="entry name" value="Phosphoribosylformylglycinamidine synthase"/>
    <property type="match status" value="1"/>
</dbReference>
<evidence type="ECO:0000256" key="3">
    <source>
        <dbReference type="ARBA" id="ARBA00008608"/>
    </source>
</evidence>
<comment type="caution">
    <text evidence="14">Lacks conserved residue(s) required for the propagation of feature annotation.</text>
</comment>
<evidence type="ECO:0000259" key="17">
    <source>
        <dbReference type="Pfam" id="PF18072"/>
    </source>
</evidence>
<dbReference type="SUPFAM" id="SSF109736">
    <property type="entry name" value="FGAM synthase PurL, linker domain"/>
    <property type="match status" value="1"/>
</dbReference>
<dbReference type="Pfam" id="PF02769">
    <property type="entry name" value="AIRS_C"/>
    <property type="match status" value="2"/>
</dbReference>
<dbReference type="InterPro" id="IPR029062">
    <property type="entry name" value="Class_I_gatase-like"/>
</dbReference>
<accession>A0A2A5CB97</accession>
<evidence type="ECO:0000256" key="15">
    <source>
        <dbReference type="SAM" id="MobiDB-lite"/>
    </source>
</evidence>
<dbReference type="CDD" id="cd01740">
    <property type="entry name" value="GATase1_FGAR_AT"/>
    <property type="match status" value="1"/>
</dbReference>
<keyword evidence="5 14" id="KW-0436">Ligase</keyword>
<evidence type="ECO:0000256" key="10">
    <source>
        <dbReference type="ARBA" id="ARBA00022842"/>
    </source>
</evidence>
<feature type="binding site" evidence="14">
    <location>
        <position position="896"/>
    </location>
    <ligand>
        <name>ATP</name>
        <dbReference type="ChEBI" id="CHEBI:30616"/>
    </ligand>
</feature>
<gene>
    <name evidence="14" type="primary">purL</name>
    <name evidence="20" type="ORF">COA71_08765</name>
</gene>
<evidence type="ECO:0000256" key="9">
    <source>
        <dbReference type="ARBA" id="ARBA00022840"/>
    </source>
</evidence>
<dbReference type="UniPathway" id="UPA00074">
    <property type="reaction ID" value="UER00128"/>
</dbReference>
<evidence type="ECO:0000256" key="7">
    <source>
        <dbReference type="ARBA" id="ARBA00022741"/>
    </source>
</evidence>
<feature type="active site" evidence="14">
    <location>
        <position position="1272"/>
    </location>
</feature>
<keyword evidence="7 14" id="KW-0547">Nucleotide-binding</keyword>